<organism evidence="2 3">
    <name type="scientific">Marilutibacter spongiae</name>
    <dbReference type="NCBI Taxonomy" id="2025720"/>
    <lineage>
        <taxon>Bacteria</taxon>
        <taxon>Pseudomonadati</taxon>
        <taxon>Pseudomonadota</taxon>
        <taxon>Gammaproteobacteria</taxon>
        <taxon>Lysobacterales</taxon>
        <taxon>Lysobacteraceae</taxon>
        <taxon>Marilutibacter</taxon>
    </lineage>
</organism>
<evidence type="ECO:0000256" key="1">
    <source>
        <dbReference type="SAM" id="MobiDB-lite"/>
    </source>
</evidence>
<sequence>MPLTIGLTGMDPDTESGLTDAINAANDRIGRAWKLLPESQADYVVVDMDSMYGPMSWLRLHATGKQVIGLTTASRTQTDYRLERPFDAHSVSILLSELAEAAGVSLQPAAAAQAPTPAPTPAPVQAAAPVAAAAPAAPPRPTPTPAVAPPPVAT</sequence>
<accession>A0A7W3Y735</accession>
<proteinExistence type="predicted"/>
<dbReference type="Proteomes" id="UP000523196">
    <property type="component" value="Unassembled WGS sequence"/>
</dbReference>
<feature type="compositionally biased region" description="Pro residues" evidence="1">
    <location>
        <begin position="136"/>
        <end position="154"/>
    </location>
</feature>
<evidence type="ECO:0000313" key="3">
    <source>
        <dbReference type="Proteomes" id="UP000523196"/>
    </source>
</evidence>
<comment type="caution">
    <text evidence="2">The sequence shown here is derived from an EMBL/GenBank/DDBJ whole genome shotgun (WGS) entry which is preliminary data.</text>
</comment>
<dbReference type="EMBL" id="JACHTF010000025">
    <property type="protein sequence ID" value="MBB1062113.1"/>
    <property type="molecule type" value="Genomic_DNA"/>
</dbReference>
<feature type="compositionally biased region" description="Low complexity" evidence="1">
    <location>
        <begin position="123"/>
        <end position="135"/>
    </location>
</feature>
<feature type="region of interest" description="Disordered" evidence="1">
    <location>
        <begin position="106"/>
        <end position="154"/>
    </location>
</feature>
<evidence type="ECO:0000313" key="2">
    <source>
        <dbReference type="EMBL" id="MBB1062113.1"/>
    </source>
</evidence>
<name>A0A7W3Y735_9GAMM</name>
<reference evidence="2 3" key="1">
    <citation type="submission" date="2020-08" db="EMBL/GenBank/DDBJ databases">
        <authorList>
            <person name="Xu S."/>
            <person name="Li A."/>
        </authorList>
    </citation>
    <scope>NUCLEOTIDE SEQUENCE [LARGE SCALE GENOMIC DNA]</scope>
    <source>
        <strain evidence="2 3">119BY6-57</strain>
    </source>
</reference>
<feature type="non-terminal residue" evidence="2">
    <location>
        <position position="154"/>
    </location>
</feature>
<dbReference type="RefSeq" id="WP_182688870.1">
    <property type="nucleotide sequence ID" value="NZ_JACHTF010000025.1"/>
</dbReference>
<gene>
    <name evidence="2" type="ORF">H4F98_16180</name>
</gene>
<keyword evidence="3" id="KW-1185">Reference proteome</keyword>
<protein>
    <submittedName>
        <fullName evidence="2">Uncharacterized protein</fullName>
    </submittedName>
</protein>
<dbReference type="AlphaFoldDB" id="A0A7W3Y735"/>